<accession>D8T0U8</accession>
<organism evidence="3">
    <name type="scientific">Selaginella moellendorffii</name>
    <name type="common">Spikemoss</name>
    <dbReference type="NCBI Taxonomy" id="88036"/>
    <lineage>
        <taxon>Eukaryota</taxon>
        <taxon>Viridiplantae</taxon>
        <taxon>Streptophyta</taxon>
        <taxon>Embryophyta</taxon>
        <taxon>Tracheophyta</taxon>
        <taxon>Lycopodiopsida</taxon>
        <taxon>Selaginellales</taxon>
        <taxon>Selaginellaceae</taxon>
        <taxon>Selaginella</taxon>
    </lineage>
</organism>
<dbReference type="Gramene" id="EFJ09650">
    <property type="protein sequence ID" value="EFJ09650"/>
    <property type="gene ID" value="SELMODRAFT_427831"/>
</dbReference>
<dbReference type="EMBL" id="GL377660">
    <property type="protein sequence ID" value="EFJ09650.1"/>
    <property type="molecule type" value="Genomic_DNA"/>
</dbReference>
<evidence type="ECO:0000313" key="3">
    <source>
        <dbReference type="Proteomes" id="UP000001514"/>
    </source>
</evidence>
<protein>
    <submittedName>
        <fullName evidence="2">Uncharacterized protein</fullName>
    </submittedName>
</protein>
<sequence length="140" mass="16046">MEKSDNLCIETEEDEKEKLQKEVSSDMVWQLQSNPLKDERSMVDDEQSIEHVALSRAISHTNTQEYLSMQKKVSLLFQIVKTIFAIGILLYWMLNQRQKLTIIGGTSRTAQKSQLVESLAHTVKGNKIGVKHLLMEPLEC</sequence>
<dbReference type="Proteomes" id="UP000001514">
    <property type="component" value="Unassembled WGS sequence"/>
</dbReference>
<name>D8T0U8_SELML</name>
<dbReference type="InParanoid" id="D8T0U8"/>
<gene>
    <name evidence="2" type="ORF">SELMODRAFT_427831</name>
</gene>
<feature type="transmembrane region" description="Helical" evidence="1">
    <location>
        <begin position="75"/>
        <end position="94"/>
    </location>
</feature>
<reference evidence="2 3" key="1">
    <citation type="journal article" date="2011" name="Science">
        <title>The Selaginella genome identifies genetic changes associated with the evolution of vascular plants.</title>
        <authorList>
            <person name="Banks J.A."/>
            <person name="Nishiyama T."/>
            <person name="Hasebe M."/>
            <person name="Bowman J.L."/>
            <person name="Gribskov M."/>
            <person name="dePamphilis C."/>
            <person name="Albert V.A."/>
            <person name="Aono N."/>
            <person name="Aoyama T."/>
            <person name="Ambrose B.A."/>
            <person name="Ashton N.W."/>
            <person name="Axtell M.J."/>
            <person name="Barker E."/>
            <person name="Barker M.S."/>
            <person name="Bennetzen J.L."/>
            <person name="Bonawitz N.D."/>
            <person name="Chapple C."/>
            <person name="Cheng C."/>
            <person name="Correa L.G."/>
            <person name="Dacre M."/>
            <person name="DeBarry J."/>
            <person name="Dreyer I."/>
            <person name="Elias M."/>
            <person name="Engstrom E.M."/>
            <person name="Estelle M."/>
            <person name="Feng L."/>
            <person name="Finet C."/>
            <person name="Floyd S.K."/>
            <person name="Frommer W.B."/>
            <person name="Fujita T."/>
            <person name="Gramzow L."/>
            <person name="Gutensohn M."/>
            <person name="Harholt J."/>
            <person name="Hattori M."/>
            <person name="Heyl A."/>
            <person name="Hirai T."/>
            <person name="Hiwatashi Y."/>
            <person name="Ishikawa M."/>
            <person name="Iwata M."/>
            <person name="Karol K.G."/>
            <person name="Koehler B."/>
            <person name="Kolukisaoglu U."/>
            <person name="Kubo M."/>
            <person name="Kurata T."/>
            <person name="Lalonde S."/>
            <person name="Li K."/>
            <person name="Li Y."/>
            <person name="Litt A."/>
            <person name="Lyons E."/>
            <person name="Manning G."/>
            <person name="Maruyama T."/>
            <person name="Michael T.P."/>
            <person name="Mikami K."/>
            <person name="Miyazaki S."/>
            <person name="Morinaga S."/>
            <person name="Murata T."/>
            <person name="Mueller-Roeber B."/>
            <person name="Nelson D.R."/>
            <person name="Obara M."/>
            <person name="Oguri Y."/>
            <person name="Olmstead R.G."/>
            <person name="Onodera N."/>
            <person name="Petersen B.L."/>
            <person name="Pils B."/>
            <person name="Prigge M."/>
            <person name="Rensing S.A."/>
            <person name="Riano-Pachon D.M."/>
            <person name="Roberts A.W."/>
            <person name="Sato Y."/>
            <person name="Scheller H.V."/>
            <person name="Schulz B."/>
            <person name="Schulz C."/>
            <person name="Shakirov E.V."/>
            <person name="Shibagaki N."/>
            <person name="Shinohara N."/>
            <person name="Shippen D.E."/>
            <person name="Soerensen I."/>
            <person name="Sotooka R."/>
            <person name="Sugimoto N."/>
            <person name="Sugita M."/>
            <person name="Sumikawa N."/>
            <person name="Tanurdzic M."/>
            <person name="Theissen G."/>
            <person name="Ulvskov P."/>
            <person name="Wakazuki S."/>
            <person name="Weng J.K."/>
            <person name="Willats W.W."/>
            <person name="Wipf D."/>
            <person name="Wolf P.G."/>
            <person name="Yang L."/>
            <person name="Zimmer A.D."/>
            <person name="Zhu Q."/>
            <person name="Mitros T."/>
            <person name="Hellsten U."/>
            <person name="Loque D."/>
            <person name="Otillar R."/>
            <person name="Salamov A."/>
            <person name="Schmutz J."/>
            <person name="Shapiro H."/>
            <person name="Lindquist E."/>
            <person name="Lucas S."/>
            <person name="Rokhsar D."/>
            <person name="Grigoriev I.V."/>
        </authorList>
    </citation>
    <scope>NUCLEOTIDE SEQUENCE [LARGE SCALE GENOMIC DNA]</scope>
</reference>
<evidence type="ECO:0000313" key="2">
    <source>
        <dbReference type="EMBL" id="EFJ09650.1"/>
    </source>
</evidence>
<keyword evidence="1" id="KW-1133">Transmembrane helix</keyword>
<proteinExistence type="predicted"/>
<evidence type="ECO:0000256" key="1">
    <source>
        <dbReference type="SAM" id="Phobius"/>
    </source>
</evidence>
<dbReference type="HOGENOM" id="CLU_1838591_0_0_1"/>
<dbReference type="KEGG" id="smo:SELMODRAFT_427831"/>
<keyword evidence="3" id="KW-1185">Reference proteome</keyword>
<keyword evidence="1" id="KW-0472">Membrane</keyword>
<dbReference type="AlphaFoldDB" id="D8T0U8"/>
<keyword evidence="1" id="KW-0812">Transmembrane</keyword>